<dbReference type="RefSeq" id="WP_068705614.1">
    <property type="nucleotide sequence ID" value="NZ_BDCR01000004.1"/>
</dbReference>
<organism evidence="3 4">
    <name type="scientific">Paludibacter jiangxiensis</name>
    <dbReference type="NCBI Taxonomy" id="681398"/>
    <lineage>
        <taxon>Bacteria</taxon>
        <taxon>Pseudomonadati</taxon>
        <taxon>Bacteroidota</taxon>
        <taxon>Bacteroidia</taxon>
        <taxon>Bacteroidales</taxon>
        <taxon>Paludibacteraceae</taxon>
        <taxon>Paludibacter</taxon>
    </lineage>
</organism>
<protein>
    <recommendedName>
        <fullName evidence="2">DUF4382 domain-containing protein</fullName>
    </recommendedName>
</protein>
<feature type="chain" id="PRO_5007824101" description="DUF4382 domain-containing protein" evidence="1">
    <location>
        <begin position="24"/>
        <end position="266"/>
    </location>
</feature>
<evidence type="ECO:0000313" key="3">
    <source>
        <dbReference type="EMBL" id="GAT63952.1"/>
    </source>
</evidence>
<dbReference type="PROSITE" id="PS51257">
    <property type="entry name" value="PROKAR_LIPOPROTEIN"/>
    <property type="match status" value="1"/>
</dbReference>
<keyword evidence="4" id="KW-1185">Reference proteome</keyword>
<dbReference type="OrthoDB" id="2111471at2"/>
<keyword evidence="1" id="KW-0732">Signal</keyword>
<dbReference type="STRING" id="681398.PJIAN_4495"/>
<name>A0A161LX37_9BACT</name>
<reference evidence="4" key="1">
    <citation type="submission" date="2016-04" db="EMBL/GenBank/DDBJ databases">
        <title>Draft genome sequence of Paludibacter jiangxiensis strain NM7.</title>
        <authorList>
            <person name="Qiu Y."/>
            <person name="Matsuura N."/>
            <person name="Ohashi A."/>
            <person name="Tourlousse M.D."/>
            <person name="Sekiguchi Y."/>
        </authorList>
    </citation>
    <scope>NUCLEOTIDE SEQUENCE [LARGE SCALE GENOMIC DNA]</scope>
    <source>
        <strain evidence="4">NM7</strain>
    </source>
</reference>
<feature type="domain" description="DUF4382" evidence="2">
    <location>
        <begin position="31"/>
        <end position="174"/>
    </location>
</feature>
<evidence type="ECO:0000313" key="4">
    <source>
        <dbReference type="Proteomes" id="UP000076586"/>
    </source>
</evidence>
<dbReference type="InterPro" id="IPR025491">
    <property type="entry name" value="DUF4382"/>
</dbReference>
<evidence type="ECO:0000256" key="1">
    <source>
        <dbReference type="SAM" id="SignalP"/>
    </source>
</evidence>
<dbReference type="Proteomes" id="UP000076586">
    <property type="component" value="Unassembled WGS sequence"/>
</dbReference>
<dbReference type="Pfam" id="PF14321">
    <property type="entry name" value="DUF4382"/>
    <property type="match status" value="1"/>
</dbReference>
<sequence>MKKLLFFMAVAATLLVTSCTNTINEPGSRIVSVYLTDDPMFHRPDMPWLRYKSVNLDVKAIQYIGKDSIWKDATFTEAVYNIKMLANGDSALLSKINIPSGEIVRHIRFVLGKSNSVVLSDGTTKQLIIPSKSDSSIVVKAREVAPTGSYSIMLDFDIARSIIRDRSGNYILIPKMRGFIMECTQSIEGFILPRKLLTKVFVVNGTDTVSTLSDTLRMNYFKLSGFVPGSYTVKFMPVDSGYVTLSKTVTLSGHNRAMLGEVKVTH</sequence>
<gene>
    <name evidence="3" type="ORF">PJIAN_4495</name>
</gene>
<dbReference type="EMBL" id="BDCR01000004">
    <property type="protein sequence ID" value="GAT63952.1"/>
    <property type="molecule type" value="Genomic_DNA"/>
</dbReference>
<dbReference type="AlphaFoldDB" id="A0A161LX37"/>
<comment type="caution">
    <text evidence="3">The sequence shown here is derived from an EMBL/GenBank/DDBJ whole genome shotgun (WGS) entry which is preliminary data.</text>
</comment>
<evidence type="ECO:0000259" key="2">
    <source>
        <dbReference type="Pfam" id="PF14321"/>
    </source>
</evidence>
<feature type="signal peptide" evidence="1">
    <location>
        <begin position="1"/>
        <end position="23"/>
    </location>
</feature>
<reference evidence="4" key="2">
    <citation type="journal article" date="2017" name="Genome Announc.">
        <title>Draft genome sequence of Paludibacter jiangxiensis NM7(T), a propionate-producing fermentative bacterium.</title>
        <authorList>
            <person name="Qiu Y.-L."/>
            <person name="Tourlousse D.M."/>
            <person name="Matsuura N."/>
            <person name="Ohashi A."/>
            <person name="Sekiguchi Y."/>
        </authorList>
    </citation>
    <scope>NUCLEOTIDE SEQUENCE [LARGE SCALE GENOMIC DNA]</scope>
    <source>
        <strain evidence="4">NM7</strain>
    </source>
</reference>
<accession>A0A161LX37</accession>
<proteinExistence type="predicted"/>